<dbReference type="RefSeq" id="WP_203646152.1">
    <property type="nucleotide sequence ID" value="NZ_BOLN01000008.1"/>
</dbReference>
<dbReference type="EMBL" id="JBHTOD010000008">
    <property type="protein sequence ID" value="MFD1456114.1"/>
    <property type="molecule type" value="Genomic_DNA"/>
</dbReference>
<keyword evidence="2" id="KW-1185">Reference proteome</keyword>
<name>A0ABW4D3E9_9LACO</name>
<organism evidence="1 2">
    <name type="scientific">Levilactobacillus lanxiensis</name>
    <dbReference type="NCBI Taxonomy" id="2799568"/>
    <lineage>
        <taxon>Bacteria</taxon>
        <taxon>Bacillati</taxon>
        <taxon>Bacillota</taxon>
        <taxon>Bacilli</taxon>
        <taxon>Lactobacillales</taxon>
        <taxon>Lactobacillaceae</taxon>
        <taxon>Levilactobacillus</taxon>
    </lineage>
</organism>
<accession>A0ABW4D3E9</accession>
<comment type="caution">
    <text evidence="1">The sequence shown here is derived from an EMBL/GenBank/DDBJ whole genome shotgun (WGS) entry which is preliminary data.</text>
</comment>
<proteinExistence type="predicted"/>
<gene>
    <name evidence="1" type="ORF">ACFQ44_10590</name>
</gene>
<evidence type="ECO:0000313" key="1">
    <source>
        <dbReference type="EMBL" id="MFD1456114.1"/>
    </source>
</evidence>
<evidence type="ECO:0000313" key="2">
    <source>
        <dbReference type="Proteomes" id="UP001597189"/>
    </source>
</evidence>
<reference evidence="2" key="1">
    <citation type="journal article" date="2019" name="Int. J. Syst. Evol. Microbiol.">
        <title>The Global Catalogue of Microorganisms (GCM) 10K type strain sequencing project: providing services to taxonomists for standard genome sequencing and annotation.</title>
        <authorList>
            <consortium name="The Broad Institute Genomics Platform"/>
            <consortium name="The Broad Institute Genome Sequencing Center for Infectious Disease"/>
            <person name="Wu L."/>
            <person name="Ma J."/>
        </authorList>
    </citation>
    <scope>NUCLEOTIDE SEQUENCE [LARGE SCALE GENOMIC DNA]</scope>
    <source>
        <strain evidence="2">CCM 8979</strain>
    </source>
</reference>
<dbReference type="SUPFAM" id="SSF46955">
    <property type="entry name" value="Putative DNA-binding domain"/>
    <property type="match status" value="1"/>
</dbReference>
<dbReference type="InterPro" id="IPR009061">
    <property type="entry name" value="DNA-bd_dom_put_sf"/>
</dbReference>
<dbReference type="Proteomes" id="UP001597189">
    <property type="component" value="Unassembled WGS sequence"/>
</dbReference>
<protein>
    <submittedName>
        <fullName evidence="1">Helix-turn-helix transcriptional regulator</fullName>
    </submittedName>
</protein>
<sequence>MAEVSVLLDGEQAQSLRDYVYTIVSDTLETAKRDAGVSQRWLRKHQAANYAGVSDTTFGLWVSQGGLPCHLIKGIQLFSKDDINHFILNNGSMK</sequence>